<evidence type="ECO:0000256" key="1">
    <source>
        <dbReference type="ARBA" id="ARBA00004123"/>
    </source>
</evidence>
<dbReference type="Gene3D" id="1.10.10.390">
    <property type="match status" value="1"/>
</dbReference>
<evidence type="ECO:0000256" key="12">
    <source>
        <dbReference type="PIRSR" id="PIRSR038084-3"/>
    </source>
</evidence>
<dbReference type="InterPro" id="IPR037113">
    <property type="entry name" value="Hat1_N_sf"/>
</dbReference>
<name>A0A9P7Z217_9HELO</name>
<evidence type="ECO:0000313" key="16">
    <source>
        <dbReference type="Proteomes" id="UP000887226"/>
    </source>
</evidence>
<dbReference type="Pfam" id="PF10394">
    <property type="entry name" value="Hat1_N"/>
    <property type="match status" value="1"/>
</dbReference>
<comment type="subunit">
    <text evidence="9">Component of the HAT-B complex composed of at least HAT1 and HAT2. The HAT-B complex binds to histone H4 tail.</text>
</comment>
<dbReference type="Proteomes" id="UP000887226">
    <property type="component" value="Unassembled WGS sequence"/>
</dbReference>
<evidence type="ECO:0000256" key="7">
    <source>
        <dbReference type="ARBA" id="ARBA00023315"/>
    </source>
</evidence>
<accession>A0A9P7Z217</accession>
<protein>
    <recommendedName>
        <fullName evidence="4 9">Histone acetyltransferase type B catalytic subunit</fullName>
        <ecNumber evidence="3 9">2.3.1.48</ecNumber>
    </recommendedName>
</protein>
<keyword evidence="5 9" id="KW-0808">Transferase</keyword>
<dbReference type="EMBL" id="MU253949">
    <property type="protein sequence ID" value="KAG9243816.1"/>
    <property type="molecule type" value="Genomic_DNA"/>
</dbReference>
<feature type="binding site" evidence="11">
    <location>
        <position position="300"/>
    </location>
    <ligand>
        <name>acetyl-CoA</name>
        <dbReference type="ChEBI" id="CHEBI:57288"/>
    </ligand>
</feature>
<evidence type="ECO:0000256" key="3">
    <source>
        <dbReference type="ARBA" id="ARBA00013184"/>
    </source>
</evidence>
<dbReference type="GO" id="GO:0000781">
    <property type="term" value="C:chromosome, telomeric region"/>
    <property type="evidence" value="ECO:0007669"/>
    <property type="project" value="GOC"/>
</dbReference>
<dbReference type="GO" id="GO:0005634">
    <property type="term" value="C:nucleus"/>
    <property type="evidence" value="ECO:0007669"/>
    <property type="project" value="UniProtKB-SubCell"/>
</dbReference>
<comment type="caution">
    <text evidence="15">The sequence shown here is derived from an EMBL/GenBank/DDBJ whole genome shotgun (WGS) entry which is preliminary data.</text>
</comment>
<keyword evidence="16" id="KW-1185">Reference proteome</keyword>
<feature type="compositionally biased region" description="Basic and acidic residues" evidence="13">
    <location>
        <begin position="461"/>
        <end position="471"/>
    </location>
</feature>
<dbReference type="Gene3D" id="3.40.630.30">
    <property type="match status" value="1"/>
</dbReference>
<keyword evidence="7 9" id="KW-0012">Acyltransferase</keyword>
<dbReference type="SUPFAM" id="SSF55729">
    <property type="entry name" value="Acyl-CoA N-acyltransferases (Nat)"/>
    <property type="match status" value="1"/>
</dbReference>
<evidence type="ECO:0000256" key="2">
    <source>
        <dbReference type="ARBA" id="ARBA00010543"/>
    </source>
</evidence>
<feature type="region of interest" description="Interaction with histone H4 N-terminus" evidence="11">
    <location>
        <begin position="220"/>
        <end position="222"/>
    </location>
</feature>
<comment type="subcellular location">
    <subcellularLocation>
        <location evidence="9">Cytoplasm</location>
    </subcellularLocation>
    <subcellularLocation>
        <location evidence="1 9">Nucleus</location>
    </subcellularLocation>
</comment>
<evidence type="ECO:0000259" key="14">
    <source>
        <dbReference type="Pfam" id="PF10394"/>
    </source>
</evidence>
<dbReference type="InterPro" id="IPR013523">
    <property type="entry name" value="Hist_AcTrfase_HAT1_C"/>
</dbReference>
<feature type="active site" description="Proton donor/acceptor" evidence="10">
    <location>
        <position position="297"/>
    </location>
</feature>
<keyword evidence="9" id="KW-0963">Cytoplasm</keyword>
<keyword evidence="6 9" id="KW-0539">Nucleus</keyword>
<reference evidence="15" key="1">
    <citation type="journal article" date="2021" name="IMA Fungus">
        <title>Genomic characterization of three marine fungi, including Emericellopsis atlantica sp. nov. with signatures of a generalist lifestyle and marine biomass degradation.</title>
        <authorList>
            <person name="Hagestad O.C."/>
            <person name="Hou L."/>
            <person name="Andersen J.H."/>
            <person name="Hansen E.H."/>
            <person name="Altermark B."/>
            <person name="Li C."/>
            <person name="Kuhnert E."/>
            <person name="Cox R.J."/>
            <person name="Crous P.W."/>
            <person name="Spatafora J.W."/>
            <person name="Lail K."/>
            <person name="Amirebrahimi M."/>
            <person name="Lipzen A."/>
            <person name="Pangilinan J."/>
            <person name="Andreopoulos W."/>
            <person name="Hayes R.D."/>
            <person name="Ng V."/>
            <person name="Grigoriev I.V."/>
            <person name="Jackson S.A."/>
            <person name="Sutton T.D.S."/>
            <person name="Dobson A.D.W."/>
            <person name="Rama T."/>
        </authorList>
    </citation>
    <scope>NUCLEOTIDE SEQUENCE</scope>
    <source>
        <strain evidence="15">TRa3180A</strain>
    </source>
</reference>
<dbReference type="PANTHER" id="PTHR12046">
    <property type="entry name" value="HISTONE ACETYLTRANSFERASE TYPE B CATALYTIC SUBUNIT"/>
    <property type="match status" value="1"/>
</dbReference>
<evidence type="ECO:0000256" key="13">
    <source>
        <dbReference type="SAM" id="MobiDB-lite"/>
    </source>
</evidence>
<dbReference type="PIRSF" id="PIRSF038084">
    <property type="entry name" value="HAT-B_cat"/>
    <property type="match status" value="1"/>
</dbReference>
<evidence type="ECO:0000256" key="11">
    <source>
        <dbReference type="PIRSR" id="PIRSR038084-2"/>
    </source>
</evidence>
<proteinExistence type="inferred from homology"/>
<feature type="site" description="Interaction with histone H4 N-terminus" evidence="12">
    <location>
        <position position="191"/>
    </location>
</feature>
<gene>
    <name evidence="15" type="ORF">BJ878DRAFT_103263</name>
</gene>
<dbReference type="EC" id="2.3.1.48" evidence="3 9"/>
<evidence type="ECO:0000256" key="10">
    <source>
        <dbReference type="PIRSR" id="PIRSR038084-1"/>
    </source>
</evidence>
<feature type="domain" description="Histone acetyl transferase HAT1 N-terminal" evidence="14">
    <location>
        <begin position="10"/>
        <end position="171"/>
    </location>
</feature>
<dbReference type="AlphaFoldDB" id="A0A9P7Z217"/>
<organism evidence="15 16">
    <name type="scientific">Calycina marina</name>
    <dbReference type="NCBI Taxonomy" id="1763456"/>
    <lineage>
        <taxon>Eukaryota</taxon>
        <taxon>Fungi</taxon>
        <taxon>Dikarya</taxon>
        <taxon>Ascomycota</taxon>
        <taxon>Pezizomycotina</taxon>
        <taxon>Leotiomycetes</taxon>
        <taxon>Helotiales</taxon>
        <taxon>Pezizellaceae</taxon>
        <taxon>Calycina</taxon>
    </lineage>
</organism>
<dbReference type="Gene3D" id="3.90.360.10">
    <property type="entry name" value="Histone acetyl transferase 1 (HAT1), N-terminal domain"/>
    <property type="match status" value="1"/>
</dbReference>
<comment type="similarity">
    <text evidence="2 9">Belongs to the HAT1 family.</text>
</comment>
<feature type="region of interest" description="Interaction with histone H4 N-terminus" evidence="11">
    <location>
        <begin position="51"/>
        <end position="53"/>
    </location>
</feature>
<evidence type="ECO:0000313" key="15">
    <source>
        <dbReference type="EMBL" id="KAG9243816.1"/>
    </source>
</evidence>
<comment type="function">
    <text evidence="9">Catalytic component of the histone acetylase B (HAT-B) complex. Has intrinsic substrate specificity that modifies lysine in recognition sequence GXGKXG. Involved in DNA double-strand break repair.</text>
</comment>
<dbReference type="InterPro" id="IPR019467">
    <property type="entry name" value="Hat1_N"/>
</dbReference>
<dbReference type="GO" id="GO:0005737">
    <property type="term" value="C:cytoplasm"/>
    <property type="evidence" value="ECO:0007669"/>
    <property type="project" value="UniProtKB-SubCell"/>
</dbReference>
<evidence type="ECO:0000256" key="9">
    <source>
        <dbReference type="PIRNR" id="PIRNR038084"/>
    </source>
</evidence>
<evidence type="ECO:0000256" key="8">
    <source>
        <dbReference type="ARBA" id="ARBA00048017"/>
    </source>
</evidence>
<comment type="catalytic activity">
    <reaction evidence="8 9">
        <text>L-lysyl-[protein] + acetyl-CoA = N(6)-acetyl-L-lysyl-[protein] + CoA + H(+)</text>
        <dbReference type="Rhea" id="RHEA:45948"/>
        <dbReference type="Rhea" id="RHEA-COMP:9752"/>
        <dbReference type="Rhea" id="RHEA-COMP:10731"/>
        <dbReference type="ChEBI" id="CHEBI:15378"/>
        <dbReference type="ChEBI" id="CHEBI:29969"/>
        <dbReference type="ChEBI" id="CHEBI:57287"/>
        <dbReference type="ChEBI" id="CHEBI:57288"/>
        <dbReference type="ChEBI" id="CHEBI:61930"/>
        <dbReference type="EC" id="2.3.1.48"/>
    </reaction>
</comment>
<dbReference type="InterPro" id="IPR017380">
    <property type="entry name" value="Hist_AcTrfase_B-typ_cat-su"/>
</dbReference>
<sequence length="496" mass="56812">MADEQTIEDWSSNSTEALQLSLIAPKFENGIRKVETLYTFEPLMTYSIFGDEESIFGYKGLKIQLRFGATDMRPNLHVFYTKKFKAVGDTEADDLKLKLEELLPKNAFEKQSIHETYISSPELANWKPPGELWQSFVVGGKTQEIWRASLTDLAAKQLVKRMQILARLYIEGGTEPLPPGEDEDEEDQKRWTLFFSYQKDTAAASSQVSPYTFMGYSTVYKFFPILKYMVKPDTLATISNEAAPIPQIDFSSVPCRSRIAQFILLQPFHGEGNGSRFYSSIFEFLHKELQTAEITVEDPNEAFDDMRDLNDLKFLRSMPEFSGLKINTKSKYKENAPNDIVDAIGLEKLRMKAKIAPRQFYRIVEMQLLSTIPIIVRKAVALRQQQSGFGKAGPKNEELIYYLWQLLVKKRLYRHNKQQLMQLDRTERIEKLEDAMAAVEDDYGRLLQAYEVRAKQSVAASEKDKGKREAPEDSSSDDVSYPPTKKKIKVVVKTAS</sequence>
<dbReference type="GO" id="GO:0004402">
    <property type="term" value="F:histone acetyltransferase activity"/>
    <property type="evidence" value="ECO:0007669"/>
    <property type="project" value="UniProtKB-UniRule"/>
</dbReference>
<evidence type="ECO:0000256" key="6">
    <source>
        <dbReference type="ARBA" id="ARBA00023242"/>
    </source>
</evidence>
<dbReference type="GO" id="GO:0031509">
    <property type="term" value="P:subtelomeric heterochromatin formation"/>
    <property type="evidence" value="ECO:0007669"/>
    <property type="project" value="InterPro"/>
</dbReference>
<evidence type="ECO:0000256" key="5">
    <source>
        <dbReference type="ARBA" id="ARBA00022679"/>
    </source>
</evidence>
<dbReference type="Pfam" id="PF21184">
    <property type="entry name" value="HAT1_C_fung"/>
    <property type="match status" value="1"/>
</dbReference>
<dbReference type="InterPro" id="IPR016181">
    <property type="entry name" value="Acyl_CoA_acyltransferase"/>
</dbReference>
<feature type="region of interest" description="Disordered" evidence="13">
    <location>
        <begin position="456"/>
        <end position="483"/>
    </location>
</feature>
<dbReference type="OrthoDB" id="10253098at2759"/>
<dbReference type="GO" id="GO:0042393">
    <property type="term" value="F:histone binding"/>
    <property type="evidence" value="ECO:0007669"/>
    <property type="project" value="InterPro"/>
</dbReference>
<evidence type="ECO:0000256" key="4">
    <source>
        <dbReference type="ARBA" id="ARBA00021268"/>
    </source>
</evidence>